<dbReference type="InterPro" id="IPR001401">
    <property type="entry name" value="Dynamin_GTPase"/>
</dbReference>
<dbReference type="Pfam" id="PF00350">
    <property type="entry name" value="Dynamin_N"/>
    <property type="match status" value="1"/>
</dbReference>
<dbReference type="GO" id="GO:0005874">
    <property type="term" value="C:microtubule"/>
    <property type="evidence" value="ECO:0007669"/>
    <property type="project" value="TreeGrafter"/>
</dbReference>
<evidence type="ECO:0000313" key="6">
    <source>
        <dbReference type="Proteomes" id="UP000217199"/>
    </source>
</evidence>
<keyword evidence="6" id="KW-1185">Reference proteome</keyword>
<protein>
    <recommendedName>
        <fullName evidence="7">P-loop containing nucleoside triphosphate hydrolase</fullName>
    </recommendedName>
</protein>
<dbReference type="OrthoDB" id="5061070at2759"/>
<dbReference type="InterPro" id="IPR030381">
    <property type="entry name" value="G_DYNAMIN_dom"/>
</dbReference>
<name>A0A286UK00_9AGAM</name>
<accession>A0A286UK00</accession>
<dbReference type="GO" id="GO:0005525">
    <property type="term" value="F:GTP binding"/>
    <property type="evidence" value="ECO:0007669"/>
    <property type="project" value="InterPro"/>
</dbReference>
<dbReference type="InterPro" id="IPR003130">
    <property type="entry name" value="GED"/>
</dbReference>
<dbReference type="PROSITE" id="PS51388">
    <property type="entry name" value="GED"/>
    <property type="match status" value="1"/>
</dbReference>
<dbReference type="GO" id="GO:0005737">
    <property type="term" value="C:cytoplasm"/>
    <property type="evidence" value="ECO:0007669"/>
    <property type="project" value="TreeGrafter"/>
</dbReference>
<dbReference type="Proteomes" id="UP000217199">
    <property type="component" value="Unassembled WGS sequence"/>
</dbReference>
<proteinExistence type="predicted"/>
<dbReference type="SUPFAM" id="SSF52540">
    <property type="entry name" value="P-loop containing nucleoside triphosphate hydrolases"/>
    <property type="match status" value="1"/>
</dbReference>
<sequence>MYNGQGQSGYANRSRELMKLAQKLRDIGAQSSFDIPRIAVIGGQSAGKSSLVEAISGIHVPRDSGTCTRCPMEINLSTTPGPWVCKISLRIEFDSFGSRLPVTQSISFGSPFSNPDEVGLMLGRAQTAILNYPKSSDLFLSKSIEDLKHYNTDEAFRNGTLKFSKNCVVVDISDRQGPNLSFIDLPGLIQNEKKEIVKLVEGLVKEYIKGNCLIIIAIPMSDDIENQKAMRIALEQDTDRSRTIGVLTKPDTLTSGAVSSHRKWVDLLSGKGSESAHALKLGYYCVKLPDDAERETRCSLERRREIERRFFSETSPWKSVLDRKRFGVVNLTAELSRQLTSILNKIIPTLINQAQGRLKEARVALDKLPEISPLDPLGELIELTTGFCEKLSATVYGNMGLSYRPDLIGDQTKSGKAFVQSNRENYRNFKNRIKETAPNFQTSSSLVSYAPDFNVGERRRTNDFDLPYVQNVIKKSITWELPNNVPFEAKSILLNEIIKGWDEPAEECFNNSVKILTSCIEELLLVQFGRFANLHSYMKDAIDRIFDSCRKNSFVALKASIQVEKYPLFTQNESDFSELRQTWLKIYSGQETTLKSVCEEIIVMSDVMAYFIIAQKRFSDIIPMTIEHTLNQALADVIKKELLKKLLSNDSSTTQKLERLMEENPETAQTRKDISNGIQMLEKIETELHNFLMLQGRT</sequence>
<dbReference type="Gene3D" id="3.40.50.300">
    <property type="entry name" value="P-loop containing nucleotide triphosphate hydrolases"/>
    <property type="match status" value="1"/>
</dbReference>
<feature type="domain" description="Dynamin-type G" evidence="4">
    <location>
        <begin position="32"/>
        <end position="348"/>
    </location>
</feature>
<dbReference type="PANTHER" id="PTHR11566">
    <property type="entry name" value="DYNAMIN"/>
    <property type="match status" value="1"/>
</dbReference>
<dbReference type="GO" id="GO:0008017">
    <property type="term" value="F:microtubule binding"/>
    <property type="evidence" value="ECO:0007669"/>
    <property type="project" value="TreeGrafter"/>
</dbReference>
<evidence type="ECO:0000313" key="5">
    <source>
        <dbReference type="EMBL" id="PAV19804.1"/>
    </source>
</evidence>
<dbReference type="GO" id="GO:0003924">
    <property type="term" value="F:GTPase activity"/>
    <property type="evidence" value="ECO:0007669"/>
    <property type="project" value="InterPro"/>
</dbReference>
<dbReference type="STRING" id="2282107.A0A286UK00"/>
<dbReference type="Gene3D" id="1.20.120.1240">
    <property type="entry name" value="Dynamin, middle domain"/>
    <property type="match status" value="1"/>
</dbReference>
<dbReference type="PROSITE" id="PS51718">
    <property type="entry name" value="G_DYNAMIN_2"/>
    <property type="match status" value="1"/>
</dbReference>
<evidence type="ECO:0008006" key="7">
    <source>
        <dbReference type="Google" id="ProtNLM"/>
    </source>
</evidence>
<comment type="caution">
    <text evidence="5">The sequence shown here is derived from an EMBL/GenBank/DDBJ whole genome shotgun (WGS) entry which is preliminary data.</text>
</comment>
<evidence type="ECO:0000259" key="4">
    <source>
        <dbReference type="PROSITE" id="PS51718"/>
    </source>
</evidence>
<feature type="domain" description="GED" evidence="3">
    <location>
        <begin position="600"/>
        <end position="696"/>
    </location>
</feature>
<organism evidence="5 6">
    <name type="scientific">Pyrrhoderma noxium</name>
    <dbReference type="NCBI Taxonomy" id="2282107"/>
    <lineage>
        <taxon>Eukaryota</taxon>
        <taxon>Fungi</taxon>
        <taxon>Dikarya</taxon>
        <taxon>Basidiomycota</taxon>
        <taxon>Agaricomycotina</taxon>
        <taxon>Agaricomycetes</taxon>
        <taxon>Hymenochaetales</taxon>
        <taxon>Hymenochaetaceae</taxon>
        <taxon>Pyrrhoderma</taxon>
    </lineage>
</organism>
<dbReference type="SMART" id="SM00053">
    <property type="entry name" value="DYNc"/>
    <property type="match status" value="1"/>
</dbReference>
<evidence type="ECO:0000256" key="1">
    <source>
        <dbReference type="ARBA" id="ARBA00022741"/>
    </source>
</evidence>
<dbReference type="InterPro" id="IPR000375">
    <property type="entry name" value="Dynamin_stalk"/>
</dbReference>
<dbReference type="SMART" id="SM00302">
    <property type="entry name" value="GED"/>
    <property type="match status" value="1"/>
</dbReference>
<dbReference type="PRINTS" id="PR00195">
    <property type="entry name" value="DYNAMIN"/>
</dbReference>
<dbReference type="InterPro" id="IPR045063">
    <property type="entry name" value="Dynamin_N"/>
</dbReference>
<dbReference type="CDD" id="cd08771">
    <property type="entry name" value="DLP_1"/>
    <property type="match status" value="1"/>
</dbReference>
<dbReference type="Pfam" id="PF02212">
    <property type="entry name" value="GED"/>
    <property type="match status" value="1"/>
</dbReference>
<dbReference type="InterPro" id="IPR020850">
    <property type="entry name" value="GED_dom"/>
</dbReference>
<dbReference type="InterPro" id="IPR022812">
    <property type="entry name" value="Dynamin"/>
</dbReference>
<keyword evidence="1" id="KW-0547">Nucleotide-binding</keyword>
<keyword evidence="2" id="KW-0342">GTP-binding</keyword>
<dbReference type="Pfam" id="PF01031">
    <property type="entry name" value="Dynamin_M"/>
    <property type="match status" value="1"/>
</dbReference>
<evidence type="ECO:0000256" key="2">
    <source>
        <dbReference type="ARBA" id="ARBA00023134"/>
    </source>
</evidence>
<reference evidence="5 6" key="1">
    <citation type="journal article" date="2017" name="Mol. Ecol.">
        <title>Comparative and population genomic landscape of Phellinus noxius: A hypervariable fungus causing root rot in trees.</title>
        <authorList>
            <person name="Chung C.L."/>
            <person name="Lee T.J."/>
            <person name="Akiba M."/>
            <person name="Lee H.H."/>
            <person name="Kuo T.H."/>
            <person name="Liu D."/>
            <person name="Ke H.M."/>
            <person name="Yokoi T."/>
            <person name="Roa M.B."/>
            <person name="Lu M.J."/>
            <person name="Chang Y.Y."/>
            <person name="Ann P.J."/>
            <person name="Tsai J.N."/>
            <person name="Chen C.Y."/>
            <person name="Tzean S.S."/>
            <person name="Ota Y."/>
            <person name="Hattori T."/>
            <person name="Sahashi N."/>
            <person name="Liou R.F."/>
            <person name="Kikuchi T."/>
            <person name="Tsai I.J."/>
        </authorList>
    </citation>
    <scope>NUCLEOTIDE SEQUENCE [LARGE SCALE GENOMIC DNA]</scope>
    <source>
        <strain evidence="5 6">FFPRI411160</strain>
    </source>
</reference>
<dbReference type="InParanoid" id="A0A286UK00"/>
<dbReference type="AlphaFoldDB" id="A0A286UK00"/>
<dbReference type="GO" id="GO:0016020">
    <property type="term" value="C:membrane"/>
    <property type="evidence" value="ECO:0007669"/>
    <property type="project" value="TreeGrafter"/>
</dbReference>
<gene>
    <name evidence="5" type="ORF">PNOK_0473800</name>
</gene>
<dbReference type="EMBL" id="NBII01000004">
    <property type="protein sequence ID" value="PAV19804.1"/>
    <property type="molecule type" value="Genomic_DNA"/>
</dbReference>
<evidence type="ECO:0000259" key="3">
    <source>
        <dbReference type="PROSITE" id="PS51388"/>
    </source>
</evidence>
<dbReference type="InterPro" id="IPR027417">
    <property type="entry name" value="P-loop_NTPase"/>
</dbReference>